<keyword evidence="6 9" id="KW-0472">Membrane</keyword>
<reference evidence="11 12" key="1">
    <citation type="journal article" date="2017" name="Curr. Biol.">
        <title>Genome architecture and evolution of a unichromosomal asexual nematode.</title>
        <authorList>
            <person name="Fradin H."/>
            <person name="Zegar C."/>
            <person name="Gutwein M."/>
            <person name="Lucas J."/>
            <person name="Kovtun M."/>
            <person name="Corcoran D."/>
            <person name="Baugh L.R."/>
            <person name="Kiontke K."/>
            <person name="Gunsalus K."/>
            <person name="Fitch D.H."/>
            <person name="Piano F."/>
        </authorList>
    </citation>
    <scope>NUCLEOTIDE SEQUENCE [LARGE SCALE GENOMIC DNA]</scope>
    <source>
        <strain evidence="11">PF1309</strain>
    </source>
</reference>
<accession>A0A2A2KGB9</accession>
<keyword evidence="12" id="KW-1185">Reference proteome</keyword>
<gene>
    <name evidence="11" type="ORF">WR25_13444</name>
</gene>
<evidence type="ECO:0000256" key="8">
    <source>
        <dbReference type="ARBA" id="ARBA00023224"/>
    </source>
</evidence>
<keyword evidence="8" id="KW-0807">Transducer</keyword>
<evidence type="ECO:0000256" key="9">
    <source>
        <dbReference type="SAM" id="Phobius"/>
    </source>
</evidence>
<dbReference type="Gene3D" id="1.20.1070.10">
    <property type="entry name" value="Rhodopsin 7-helix transmembrane proteins"/>
    <property type="match status" value="1"/>
</dbReference>
<comment type="subcellular location">
    <subcellularLocation>
        <location evidence="1">Cell membrane</location>
        <topology evidence="1">Multi-pass membrane protein</topology>
    </subcellularLocation>
</comment>
<keyword evidence="7" id="KW-0675">Receptor</keyword>
<feature type="transmembrane region" description="Helical" evidence="9">
    <location>
        <begin position="120"/>
        <end position="143"/>
    </location>
</feature>
<keyword evidence="2" id="KW-1003">Cell membrane</keyword>
<dbReference type="GO" id="GO:0043005">
    <property type="term" value="C:neuron projection"/>
    <property type="evidence" value="ECO:0007669"/>
    <property type="project" value="TreeGrafter"/>
</dbReference>
<sequence>MLIPYLFYGQWLLGEFACKLYYCIESINKLLSVHILTALAIERYCVVRQSVAHTCRLNGRIVSSIYLLIAALFVLSLLPFLSRVQVEIIPMPQNVTTFCFLLPNMSMTKHIVDQIPFFPILQMFSVICPYINCSGNWVFYVLLNKRLRRQIFRRSSSHATCERMLNRN</sequence>
<dbReference type="InterPro" id="IPR017452">
    <property type="entry name" value="GPCR_Rhodpsn_7TM"/>
</dbReference>
<keyword evidence="4 9" id="KW-1133">Transmembrane helix</keyword>
<evidence type="ECO:0000256" key="6">
    <source>
        <dbReference type="ARBA" id="ARBA00023136"/>
    </source>
</evidence>
<dbReference type="GO" id="GO:0042277">
    <property type="term" value="F:peptide binding"/>
    <property type="evidence" value="ECO:0007669"/>
    <property type="project" value="TreeGrafter"/>
</dbReference>
<proteinExistence type="predicted"/>
<dbReference type="SUPFAM" id="SSF81321">
    <property type="entry name" value="Family A G protein-coupled receptor-like"/>
    <property type="match status" value="1"/>
</dbReference>
<feature type="transmembrane region" description="Helical" evidence="9">
    <location>
        <begin position="65"/>
        <end position="82"/>
    </location>
</feature>
<feature type="domain" description="G-protein coupled receptors family 1 profile" evidence="10">
    <location>
        <begin position="1"/>
        <end position="168"/>
    </location>
</feature>
<dbReference type="PROSITE" id="PS50262">
    <property type="entry name" value="G_PROTEIN_RECEP_F1_2"/>
    <property type="match status" value="1"/>
</dbReference>
<dbReference type="PANTHER" id="PTHR24229">
    <property type="entry name" value="NEUROPEPTIDES RECEPTOR"/>
    <property type="match status" value="1"/>
</dbReference>
<organism evidence="11 12">
    <name type="scientific">Diploscapter pachys</name>
    <dbReference type="NCBI Taxonomy" id="2018661"/>
    <lineage>
        <taxon>Eukaryota</taxon>
        <taxon>Metazoa</taxon>
        <taxon>Ecdysozoa</taxon>
        <taxon>Nematoda</taxon>
        <taxon>Chromadorea</taxon>
        <taxon>Rhabditida</taxon>
        <taxon>Rhabditina</taxon>
        <taxon>Rhabditomorpha</taxon>
        <taxon>Rhabditoidea</taxon>
        <taxon>Rhabditidae</taxon>
        <taxon>Diploscapter</taxon>
    </lineage>
</organism>
<dbReference type="GO" id="GO:0005886">
    <property type="term" value="C:plasma membrane"/>
    <property type="evidence" value="ECO:0007669"/>
    <property type="project" value="UniProtKB-SubCell"/>
</dbReference>
<evidence type="ECO:0000313" key="12">
    <source>
        <dbReference type="Proteomes" id="UP000218231"/>
    </source>
</evidence>
<evidence type="ECO:0000259" key="10">
    <source>
        <dbReference type="PROSITE" id="PS50262"/>
    </source>
</evidence>
<keyword evidence="5" id="KW-0297">G-protein coupled receptor</keyword>
<protein>
    <recommendedName>
        <fullName evidence="10">G-protein coupled receptors family 1 profile domain-containing protein</fullName>
    </recommendedName>
</protein>
<dbReference type="PROSITE" id="PS00237">
    <property type="entry name" value="G_PROTEIN_RECEP_F1_1"/>
    <property type="match status" value="1"/>
</dbReference>
<dbReference type="GO" id="GO:0004930">
    <property type="term" value="F:G protein-coupled receptor activity"/>
    <property type="evidence" value="ECO:0007669"/>
    <property type="project" value="UniProtKB-KW"/>
</dbReference>
<keyword evidence="3 9" id="KW-0812">Transmembrane</keyword>
<evidence type="ECO:0000256" key="5">
    <source>
        <dbReference type="ARBA" id="ARBA00023040"/>
    </source>
</evidence>
<dbReference type="CDD" id="cd00637">
    <property type="entry name" value="7tm_classA_rhodopsin-like"/>
    <property type="match status" value="1"/>
</dbReference>
<evidence type="ECO:0000256" key="7">
    <source>
        <dbReference type="ARBA" id="ARBA00023170"/>
    </source>
</evidence>
<evidence type="ECO:0000256" key="2">
    <source>
        <dbReference type="ARBA" id="ARBA00022475"/>
    </source>
</evidence>
<dbReference type="PANTHER" id="PTHR24229:SF40">
    <property type="entry name" value="ALLATOSTATIN C RECEPTOR 1-RELATED"/>
    <property type="match status" value="1"/>
</dbReference>
<dbReference type="OrthoDB" id="5873450at2759"/>
<comment type="caution">
    <text evidence="11">The sequence shown here is derived from an EMBL/GenBank/DDBJ whole genome shotgun (WGS) entry which is preliminary data.</text>
</comment>
<dbReference type="Pfam" id="PF00001">
    <property type="entry name" value="7tm_1"/>
    <property type="match status" value="1"/>
</dbReference>
<evidence type="ECO:0000313" key="11">
    <source>
        <dbReference type="EMBL" id="PAV73024.1"/>
    </source>
</evidence>
<evidence type="ECO:0000256" key="3">
    <source>
        <dbReference type="ARBA" id="ARBA00022692"/>
    </source>
</evidence>
<dbReference type="Proteomes" id="UP000218231">
    <property type="component" value="Unassembled WGS sequence"/>
</dbReference>
<dbReference type="EMBL" id="LIAE01008670">
    <property type="protein sequence ID" value="PAV73024.1"/>
    <property type="molecule type" value="Genomic_DNA"/>
</dbReference>
<name>A0A2A2KGB9_9BILA</name>
<dbReference type="InterPro" id="IPR000276">
    <property type="entry name" value="GPCR_Rhodpsn"/>
</dbReference>
<evidence type="ECO:0000256" key="4">
    <source>
        <dbReference type="ARBA" id="ARBA00022989"/>
    </source>
</evidence>
<dbReference type="AlphaFoldDB" id="A0A2A2KGB9"/>
<evidence type="ECO:0000256" key="1">
    <source>
        <dbReference type="ARBA" id="ARBA00004651"/>
    </source>
</evidence>